<organism evidence="1 2">
    <name type="scientific">Steinernema hermaphroditum</name>
    <dbReference type="NCBI Taxonomy" id="289476"/>
    <lineage>
        <taxon>Eukaryota</taxon>
        <taxon>Metazoa</taxon>
        <taxon>Ecdysozoa</taxon>
        <taxon>Nematoda</taxon>
        <taxon>Chromadorea</taxon>
        <taxon>Rhabditida</taxon>
        <taxon>Tylenchina</taxon>
        <taxon>Panagrolaimomorpha</taxon>
        <taxon>Strongyloidoidea</taxon>
        <taxon>Steinernematidae</taxon>
        <taxon>Steinernema</taxon>
    </lineage>
</organism>
<name>A0AA39I5F7_9BILA</name>
<dbReference type="Proteomes" id="UP001175271">
    <property type="component" value="Unassembled WGS sequence"/>
</dbReference>
<accession>A0AA39I5F7</accession>
<sequence length="222" mass="25307">MPLNLEDSLDQLLPVNPLEEVFSEVQLLPVDRYSDKQPRQVAEDCLEPSRLLLPLVDSANKRPPARPLEVNNKLEVVSSVKALLPSLVDCLDHPLPVNPLVEVFLEVQLLPVDRYSDKQQRQAPEDYLELSLPRQRLVVLDRQQQLRLLASNQLEVSSAKTMLRSLEVSLELPLPPSLLGEVFSVARLPPVDRYLEVRRPNLVACSEQPRQRLHHSEPQRPQ</sequence>
<reference evidence="1" key="1">
    <citation type="submission" date="2023-06" db="EMBL/GenBank/DDBJ databases">
        <title>Genomic analysis of the entomopathogenic nematode Steinernema hermaphroditum.</title>
        <authorList>
            <person name="Schwarz E.M."/>
            <person name="Heppert J.K."/>
            <person name="Baniya A."/>
            <person name="Schwartz H.T."/>
            <person name="Tan C.-H."/>
            <person name="Antoshechkin I."/>
            <person name="Sternberg P.W."/>
            <person name="Goodrich-Blair H."/>
            <person name="Dillman A.R."/>
        </authorList>
    </citation>
    <scope>NUCLEOTIDE SEQUENCE</scope>
    <source>
        <strain evidence="1">PS9179</strain>
        <tissue evidence="1">Whole animal</tissue>
    </source>
</reference>
<dbReference type="EMBL" id="JAUCMV010000002">
    <property type="protein sequence ID" value="KAK0416709.1"/>
    <property type="molecule type" value="Genomic_DNA"/>
</dbReference>
<comment type="caution">
    <text evidence="1">The sequence shown here is derived from an EMBL/GenBank/DDBJ whole genome shotgun (WGS) entry which is preliminary data.</text>
</comment>
<gene>
    <name evidence="1" type="ORF">QR680_012642</name>
</gene>
<proteinExistence type="predicted"/>
<protein>
    <submittedName>
        <fullName evidence="1">Uncharacterized protein</fullName>
    </submittedName>
</protein>
<dbReference type="AlphaFoldDB" id="A0AA39I5F7"/>
<keyword evidence="2" id="KW-1185">Reference proteome</keyword>
<evidence type="ECO:0000313" key="1">
    <source>
        <dbReference type="EMBL" id="KAK0416709.1"/>
    </source>
</evidence>
<evidence type="ECO:0000313" key="2">
    <source>
        <dbReference type="Proteomes" id="UP001175271"/>
    </source>
</evidence>